<keyword evidence="3" id="KW-1185">Reference proteome</keyword>
<proteinExistence type="predicted"/>
<dbReference type="InterPro" id="IPR052237">
    <property type="entry name" value="Ataxin-7-like_regulator"/>
</dbReference>
<reference evidence="2" key="2">
    <citation type="submission" date="2025-09" db="UniProtKB">
        <authorList>
            <consortium name="Ensembl"/>
        </authorList>
    </citation>
    <scope>IDENTIFICATION</scope>
</reference>
<feature type="compositionally biased region" description="Basic residues" evidence="1">
    <location>
        <begin position="239"/>
        <end position="249"/>
    </location>
</feature>
<evidence type="ECO:0000313" key="2">
    <source>
        <dbReference type="Ensembl" id="ENSAOWP00000028795.1"/>
    </source>
</evidence>
<feature type="region of interest" description="Disordered" evidence="1">
    <location>
        <begin position="1"/>
        <end position="21"/>
    </location>
</feature>
<sequence>MGRGRLLVQPDRAGDPVRHGRTDAGIAGAAVGIQYGMARRTGDPMWHGRTGRPARPYGTGHPVWHDWVELGTQYGLARWDWAASIAELGGPRTLLARPDGTGHPVWLSRMRLGTQYGTAARDTGAHAAQLGAANWGWLPHPARPARTRAPAGWAPGCPHMGTGPPAGWMLVPADGTTPAGASRPDRGTAGSGCPRGNPCPLPFVLGHPGTWRQDPSVVHFGSNSRLGRSRGSPSPLPHSCRRLGPRRSPSRPSSIRGVQPRPAESPRPQNRAPAARGCRLQRAGEGDDRREPAPSPSRCARRRVLPAFAPKRHYLQGFGARAGKKIPFGTGSEGSEPEESSKSGSKKLDAMTLIKEDMSIFGHCPAHDEFYLVVCNHCSQVVKPQAFQKHCERRHGPLSKLYARAGSGPAKCHAVNGQPPACGAPG</sequence>
<evidence type="ECO:0000313" key="3">
    <source>
        <dbReference type="Proteomes" id="UP000694424"/>
    </source>
</evidence>
<organism evidence="2 3">
    <name type="scientific">Apteryx owenii</name>
    <name type="common">Little spotted kiwi</name>
    <dbReference type="NCBI Taxonomy" id="8824"/>
    <lineage>
        <taxon>Eukaryota</taxon>
        <taxon>Metazoa</taxon>
        <taxon>Chordata</taxon>
        <taxon>Craniata</taxon>
        <taxon>Vertebrata</taxon>
        <taxon>Euteleostomi</taxon>
        <taxon>Archelosauria</taxon>
        <taxon>Archosauria</taxon>
        <taxon>Dinosauria</taxon>
        <taxon>Saurischia</taxon>
        <taxon>Theropoda</taxon>
        <taxon>Coelurosauria</taxon>
        <taxon>Aves</taxon>
        <taxon>Palaeognathae</taxon>
        <taxon>Apterygiformes</taxon>
        <taxon>Apterygidae</taxon>
        <taxon>Apteryx</taxon>
    </lineage>
</organism>
<accession>A0A8B9QJG3</accession>
<feature type="region of interest" description="Disordered" evidence="1">
    <location>
        <begin position="320"/>
        <end position="346"/>
    </location>
</feature>
<evidence type="ECO:0000256" key="1">
    <source>
        <dbReference type="SAM" id="MobiDB-lite"/>
    </source>
</evidence>
<feature type="compositionally biased region" description="Low complexity" evidence="1">
    <location>
        <begin position="221"/>
        <end position="233"/>
    </location>
</feature>
<dbReference type="Proteomes" id="UP000694424">
    <property type="component" value="Unplaced"/>
</dbReference>
<evidence type="ECO:0008006" key="4">
    <source>
        <dbReference type="Google" id="ProtNLM"/>
    </source>
</evidence>
<reference evidence="2" key="1">
    <citation type="submission" date="2025-08" db="UniProtKB">
        <authorList>
            <consortium name="Ensembl"/>
        </authorList>
    </citation>
    <scope>IDENTIFICATION</scope>
</reference>
<dbReference type="PANTHER" id="PTHR15117:SF5">
    <property type="entry name" value="ATAXIN-7-LIKE PROTEIN 2"/>
    <property type="match status" value="1"/>
</dbReference>
<dbReference type="PANTHER" id="PTHR15117">
    <property type="entry name" value="ATAXIN 7 RELATED"/>
    <property type="match status" value="1"/>
</dbReference>
<dbReference type="Ensembl" id="ENSAOWT00000032612.1">
    <property type="protein sequence ID" value="ENSAOWP00000028795.1"/>
    <property type="gene ID" value="ENSAOWG00000019398.1"/>
</dbReference>
<name>A0A8B9QJG3_APTOW</name>
<protein>
    <recommendedName>
        <fullName evidence="4">Ataxin 7-like 2</fullName>
    </recommendedName>
</protein>
<feature type="region of interest" description="Disordered" evidence="1">
    <location>
        <begin position="172"/>
        <end position="303"/>
    </location>
</feature>
<feature type="compositionally biased region" description="Basic and acidic residues" evidence="1">
    <location>
        <begin position="12"/>
        <end position="21"/>
    </location>
</feature>
<feature type="compositionally biased region" description="Basic and acidic residues" evidence="1">
    <location>
        <begin position="282"/>
        <end position="292"/>
    </location>
</feature>
<dbReference type="AlphaFoldDB" id="A0A8B9QJG3"/>